<comment type="subcellular location">
    <subcellularLocation>
        <location evidence="6">Plastid</location>
        <location evidence="6">Chloroplast stroma</location>
    </subcellularLocation>
</comment>
<dbReference type="InterPro" id="IPR033135">
    <property type="entry name" value="ClpP_His_AS"/>
</dbReference>
<dbReference type="Gene3D" id="3.90.226.10">
    <property type="entry name" value="2-enoyl-CoA Hydratase, Chain A, domain 1"/>
    <property type="match status" value="1"/>
</dbReference>
<dbReference type="EMBL" id="KY679199">
    <property type="protein sequence ID" value="AXZ96267.1"/>
    <property type="molecule type" value="Genomic_DNA"/>
</dbReference>
<dbReference type="SUPFAM" id="SSF52096">
    <property type="entry name" value="ClpP/crotonase"/>
    <property type="match status" value="1"/>
</dbReference>
<dbReference type="InterPro" id="IPR001907">
    <property type="entry name" value="ClpP"/>
</dbReference>
<dbReference type="GO" id="GO:0004252">
    <property type="term" value="F:serine-type endopeptidase activity"/>
    <property type="evidence" value="ECO:0007669"/>
    <property type="project" value="UniProtKB-UniRule"/>
</dbReference>
<evidence type="ECO:0000256" key="7">
    <source>
        <dbReference type="PROSITE-ProRule" id="PRU10086"/>
    </source>
</evidence>
<name>A0A385KN68_DRORE</name>
<accession>A0A385KN68</accession>
<dbReference type="GO" id="GO:0009570">
    <property type="term" value="C:chloroplast stroma"/>
    <property type="evidence" value="ECO:0007669"/>
    <property type="project" value="UniProtKB-SubCell"/>
</dbReference>
<protein>
    <recommendedName>
        <fullName evidence="6 8">ATP-dependent Clp protease proteolytic subunit</fullName>
        <ecNumber evidence="6">3.4.21.92</ecNumber>
    </recommendedName>
    <alternativeName>
        <fullName evidence="6">Endopeptidase Clp</fullName>
    </alternativeName>
</protein>
<evidence type="ECO:0000313" key="9">
    <source>
        <dbReference type="EMBL" id="AXZ96267.1"/>
    </source>
</evidence>
<dbReference type="InterPro" id="IPR029045">
    <property type="entry name" value="ClpP/crotonase-like_dom_sf"/>
</dbReference>
<dbReference type="EC" id="3.4.21.92" evidence="6"/>
<organism evidence="9">
    <name type="scientific">Drosera regia</name>
    <name type="common">King sundew</name>
    <dbReference type="NCBI Taxonomy" id="4371"/>
    <lineage>
        <taxon>Eukaryota</taxon>
        <taxon>Viridiplantae</taxon>
        <taxon>Streptophyta</taxon>
        <taxon>Embryophyta</taxon>
        <taxon>Tracheophyta</taxon>
        <taxon>Spermatophyta</taxon>
        <taxon>Magnoliopsida</taxon>
        <taxon>eudicotyledons</taxon>
        <taxon>Gunneridae</taxon>
        <taxon>Pentapetalae</taxon>
        <taxon>Caryophyllales</taxon>
        <taxon>Droseraceae</taxon>
        <taxon>Drosera</taxon>
    </lineage>
</organism>
<dbReference type="GO" id="GO:0004176">
    <property type="term" value="F:ATP-dependent peptidase activity"/>
    <property type="evidence" value="ECO:0007669"/>
    <property type="project" value="InterPro"/>
</dbReference>
<keyword evidence="9" id="KW-0150">Chloroplast</keyword>
<evidence type="ECO:0000256" key="1">
    <source>
        <dbReference type="ARBA" id="ARBA00007039"/>
    </source>
</evidence>
<reference evidence="9" key="1">
    <citation type="submission" date="2017-02" db="EMBL/GenBank/DDBJ databases">
        <title>Plastome-wide rearrangements and gene losses in carnivorous Droseraceae.</title>
        <authorList>
            <person name="Nevill P.G."/>
            <person name="Howell K.A."/>
            <person name="Cross A.T."/>
            <person name="Williams A.V."/>
            <person name="Zhong X."/>
            <person name="Tonti-Filippini J."/>
            <person name="Boykin L.M."/>
            <person name="Dixon K.W."/>
            <person name="Small I.D."/>
        </authorList>
    </citation>
    <scope>NUCLEOTIDE SEQUENCE</scope>
</reference>
<keyword evidence="2 6" id="KW-0645">Protease</keyword>
<sequence>MPIGIPRVALRLPGNQNPGWIDLYNGLSRLRVIFLCEELVESLVNYIMGLIVFLSIENAQAEIFLFINSPGGLLILGAGIYNMMDNVPPEINTICMGIAASTASYILVGGQKTKRLAFPHARVMLHQPMGDLFARDLQAVDFYTDVEEILELREQITHTYANQTGQPYWVISDMLERDDFMSATEAKTLGIVDTVADKVDFQKIQEKIKQYLEENFKKEEKRKINGVKVNGF</sequence>
<evidence type="ECO:0000256" key="5">
    <source>
        <dbReference type="ARBA" id="ARBA00034021"/>
    </source>
</evidence>
<gene>
    <name evidence="6 9" type="primary">clpP</name>
</gene>
<evidence type="ECO:0000256" key="8">
    <source>
        <dbReference type="RuleBase" id="RU003567"/>
    </source>
</evidence>
<dbReference type="PRINTS" id="PR00127">
    <property type="entry name" value="CLPPROTEASEP"/>
</dbReference>
<keyword evidence="3 6" id="KW-0378">Hydrolase</keyword>
<dbReference type="HAMAP" id="MF_00444">
    <property type="entry name" value="ClpP"/>
    <property type="match status" value="1"/>
</dbReference>
<dbReference type="InterPro" id="IPR023562">
    <property type="entry name" value="ClpP/TepA"/>
</dbReference>
<keyword evidence="9" id="KW-0934">Plastid</keyword>
<comment type="similarity">
    <text evidence="1 6 8">Belongs to the peptidase S14 family.</text>
</comment>
<evidence type="ECO:0000256" key="4">
    <source>
        <dbReference type="ARBA" id="ARBA00022825"/>
    </source>
</evidence>
<feature type="active site" evidence="6 7">
    <location>
        <position position="126"/>
    </location>
</feature>
<dbReference type="CDD" id="cd07017">
    <property type="entry name" value="S14_ClpP_2"/>
    <property type="match status" value="1"/>
</dbReference>
<dbReference type="PANTHER" id="PTHR10381">
    <property type="entry name" value="ATP-DEPENDENT CLP PROTEASE PROTEOLYTIC SUBUNIT"/>
    <property type="match status" value="1"/>
</dbReference>
<proteinExistence type="inferred from homology"/>
<dbReference type="Pfam" id="PF00574">
    <property type="entry name" value="CLP_protease"/>
    <property type="match status" value="1"/>
</dbReference>
<keyword evidence="4 6" id="KW-0720">Serine protease</keyword>
<feature type="active site" description="Nucleophile" evidence="6">
    <location>
        <position position="101"/>
    </location>
</feature>
<comment type="subunit">
    <text evidence="6">Component of the chloroplastic Clp protease core complex.</text>
</comment>
<dbReference type="GO" id="GO:0006515">
    <property type="term" value="P:protein quality control for misfolded or incompletely synthesized proteins"/>
    <property type="evidence" value="ECO:0007669"/>
    <property type="project" value="TreeGrafter"/>
</dbReference>
<evidence type="ECO:0000256" key="3">
    <source>
        <dbReference type="ARBA" id="ARBA00022801"/>
    </source>
</evidence>
<dbReference type="PANTHER" id="PTHR10381:SF73">
    <property type="entry name" value="ATP-DEPENDENT CLP PROTEASE PROTEOLYTIC SUBUNIT"/>
    <property type="match status" value="1"/>
</dbReference>
<dbReference type="GO" id="GO:0051117">
    <property type="term" value="F:ATPase binding"/>
    <property type="evidence" value="ECO:0007669"/>
    <property type="project" value="TreeGrafter"/>
</dbReference>
<comment type="catalytic activity">
    <reaction evidence="5 6 7">
        <text>Hydrolysis of proteins to small peptides in the presence of ATP and magnesium. alpha-casein is the usual test substrate. In the absence of ATP, only oligopeptides shorter than five residues are hydrolyzed (such as succinyl-Leu-Tyr-|-NHMec, and Leu-Tyr-Leu-|-Tyr-Trp, in which cleavage of the -Tyr-|-Leu- and -Tyr-|-Trp bonds also occurs).</text>
        <dbReference type="EC" id="3.4.21.92"/>
    </reaction>
</comment>
<evidence type="ECO:0000256" key="2">
    <source>
        <dbReference type="ARBA" id="ARBA00022670"/>
    </source>
</evidence>
<geneLocation type="chloroplast" evidence="9"/>
<comment type="function">
    <text evidence="6">Cleaves peptides in various proteins in a process that requires ATP hydrolysis. Has a chymotrypsin-like activity. Plays a major role in the degradation of misfolded proteins.</text>
</comment>
<dbReference type="AlphaFoldDB" id="A0A385KN68"/>
<dbReference type="PROSITE" id="PS00382">
    <property type="entry name" value="CLP_PROTEASE_HIS"/>
    <property type="match status" value="1"/>
</dbReference>
<evidence type="ECO:0000256" key="6">
    <source>
        <dbReference type="HAMAP-Rule" id="MF_00444"/>
    </source>
</evidence>
<dbReference type="GO" id="GO:0009368">
    <property type="term" value="C:endopeptidase Clp complex"/>
    <property type="evidence" value="ECO:0007669"/>
    <property type="project" value="TreeGrafter"/>
</dbReference>